<comment type="similarity">
    <text evidence="2">Belongs to the autoinducer-2 exporter (AI-2E) (TC 2.A.86) family.</text>
</comment>
<evidence type="ECO:0000256" key="4">
    <source>
        <dbReference type="ARBA" id="ARBA00022989"/>
    </source>
</evidence>
<feature type="non-terminal residue" evidence="7">
    <location>
        <position position="114"/>
    </location>
</feature>
<evidence type="ECO:0000313" key="8">
    <source>
        <dbReference type="Proteomes" id="UP001196413"/>
    </source>
</evidence>
<organism evidence="7 8">
    <name type="scientific">Parelaphostrongylus tenuis</name>
    <name type="common">Meningeal worm</name>
    <dbReference type="NCBI Taxonomy" id="148309"/>
    <lineage>
        <taxon>Eukaryota</taxon>
        <taxon>Metazoa</taxon>
        <taxon>Ecdysozoa</taxon>
        <taxon>Nematoda</taxon>
        <taxon>Chromadorea</taxon>
        <taxon>Rhabditida</taxon>
        <taxon>Rhabditina</taxon>
        <taxon>Rhabditomorpha</taxon>
        <taxon>Strongyloidea</taxon>
        <taxon>Metastrongylidae</taxon>
        <taxon>Parelaphostrongylus</taxon>
    </lineage>
</organism>
<sequence>MGAESLSSSTGLIRSFSTSQDHQVALQFAFFNVLLFVLTGICLCGLFALYKMMYMFLSPMMWAVLVGTVLFPFKKTITSIVQGWLDKLQEKNRTLAMGLLNMPFSTFRKLSDKV</sequence>
<proteinExistence type="inferred from homology"/>
<feature type="transmembrane region" description="Helical" evidence="6">
    <location>
        <begin position="24"/>
        <end position="48"/>
    </location>
</feature>
<name>A0AAD5WE63_PARTN</name>
<keyword evidence="4 6" id="KW-1133">Transmembrane helix</keyword>
<dbReference type="PANTHER" id="PTHR21716:SF4">
    <property type="entry name" value="TRANSMEMBRANE PROTEIN 245"/>
    <property type="match status" value="1"/>
</dbReference>
<evidence type="ECO:0000256" key="3">
    <source>
        <dbReference type="ARBA" id="ARBA00022692"/>
    </source>
</evidence>
<comment type="caution">
    <text evidence="7">The sequence shown here is derived from an EMBL/GenBank/DDBJ whole genome shotgun (WGS) entry which is preliminary data.</text>
</comment>
<accession>A0AAD5WE63</accession>
<keyword evidence="5 6" id="KW-0472">Membrane</keyword>
<evidence type="ECO:0000256" key="5">
    <source>
        <dbReference type="ARBA" id="ARBA00023136"/>
    </source>
</evidence>
<evidence type="ECO:0000256" key="6">
    <source>
        <dbReference type="SAM" id="Phobius"/>
    </source>
</evidence>
<evidence type="ECO:0000256" key="1">
    <source>
        <dbReference type="ARBA" id="ARBA00004141"/>
    </source>
</evidence>
<reference evidence="7" key="1">
    <citation type="submission" date="2021-06" db="EMBL/GenBank/DDBJ databases">
        <title>Parelaphostrongylus tenuis whole genome reference sequence.</title>
        <authorList>
            <person name="Garwood T.J."/>
            <person name="Larsen P.A."/>
            <person name="Fountain-Jones N.M."/>
            <person name="Garbe J.R."/>
            <person name="Macchietto M.G."/>
            <person name="Kania S.A."/>
            <person name="Gerhold R.W."/>
            <person name="Richards J.E."/>
            <person name="Wolf T.M."/>
        </authorList>
    </citation>
    <scope>NUCLEOTIDE SEQUENCE</scope>
    <source>
        <strain evidence="7">MNPRO001-30</strain>
        <tissue evidence="7">Meninges</tissue>
    </source>
</reference>
<keyword evidence="3 6" id="KW-0812">Transmembrane</keyword>
<keyword evidence="8" id="KW-1185">Reference proteome</keyword>
<dbReference type="AlphaFoldDB" id="A0AAD5WE63"/>
<feature type="transmembrane region" description="Helical" evidence="6">
    <location>
        <begin position="54"/>
        <end position="73"/>
    </location>
</feature>
<protein>
    <submittedName>
        <fullName evidence="7">Uncharacterized protein</fullName>
    </submittedName>
</protein>
<comment type="subcellular location">
    <subcellularLocation>
        <location evidence="1">Membrane</location>
        <topology evidence="1">Multi-pass membrane protein</topology>
    </subcellularLocation>
</comment>
<dbReference type="InterPro" id="IPR002549">
    <property type="entry name" value="AI-2E-like"/>
</dbReference>
<evidence type="ECO:0000313" key="7">
    <source>
        <dbReference type="EMBL" id="KAJ1366922.1"/>
    </source>
</evidence>
<dbReference type="GO" id="GO:0016020">
    <property type="term" value="C:membrane"/>
    <property type="evidence" value="ECO:0007669"/>
    <property type="project" value="UniProtKB-SubCell"/>
</dbReference>
<dbReference type="Proteomes" id="UP001196413">
    <property type="component" value="Unassembled WGS sequence"/>
</dbReference>
<dbReference type="PANTHER" id="PTHR21716">
    <property type="entry name" value="TRANSMEMBRANE PROTEIN"/>
    <property type="match status" value="1"/>
</dbReference>
<dbReference type="EMBL" id="JAHQIW010005708">
    <property type="protein sequence ID" value="KAJ1366922.1"/>
    <property type="molecule type" value="Genomic_DNA"/>
</dbReference>
<gene>
    <name evidence="7" type="ORF">KIN20_027721</name>
</gene>
<evidence type="ECO:0000256" key="2">
    <source>
        <dbReference type="ARBA" id="ARBA00009773"/>
    </source>
</evidence>